<dbReference type="PANTHER" id="PTHR10233:SF14">
    <property type="entry name" value="TRANSLATION INITIATION FACTOR EIF-2B SUBUNIT DELTA"/>
    <property type="match status" value="1"/>
</dbReference>
<keyword evidence="3" id="KW-0963">Cytoplasm</keyword>
<feature type="compositionally biased region" description="Low complexity" evidence="10">
    <location>
        <begin position="8"/>
        <end position="28"/>
    </location>
</feature>
<evidence type="ECO:0000256" key="1">
    <source>
        <dbReference type="ARBA" id="ARBA00004514"/>
    </source>
</evidence>
<evidence type="ECO:0000256" key="7">
    <source>
        <dbReference type="ARBA" id="ARBA00044356"/>
    </source>
</evidence>
<keyword evidence="4" id="KW-0396">Initiation factor</keyword>
<evidence type="ECO:0000256" key="9">
    <source>
        <dbReference type="RuleBase" id="RU003814"/>
    </source>
</evidence>
<feature type="region of interest" description="Disordered" evidence="10">
    <location>
        <begin position="1"/>
        <end position="139"/>
    </location>
</feature>
<evidence type="ECO:0000256" key="5">
    <source>
        <dbReference type="ARBA" id="ARBA00022917"/>
    </source>
</evidence>
<sequence length="497" mass="52854">MPAITNDAGPPASGPSSSTPGPANAPPSQKAMTKAERRELQERQRAAKAASKEQQPSGGSAPPRSQARPGPASAPTPRRGPPPAINAPPRTPIAANGPQRGTPQRAGGSAGRRSSNAHDYQRARTSGDAASVAGDDDPANRSRGLRIFLHFGLPKPKGHAIKGDIHPAIIRLGLQFSEFKICGANARCIATLTAFKTVIQDYVTPPNNTLSRHLMTHLSPQITHLVSARPMSVTMGNAIRQLKLEISDTDIDLPEQDAKDALCLKIDTYIRDRIIIADEVISELAGKKIKDGDVILTYARSSVVEKVLLRAHAEGKRFSVIVIDSRPMLEGKHLLKRLTSAPASSFPPTTMSCTYALLPALPSLISKVTTVILGAHSLHSNGALYSRAGTAMVAMLAKQHSVPVLICCETYKFSEGIILDGFEKNELAPPLPQLRTSFPSTKLSSSLALEPQPNLEILNPLYDLTPPSCVTAVVTEVGLIPPTSISSIPVALGRTVL</sequence>
<reference evidence="11" key="1">
    <citation type="submission" date="2019-07" db="EMBL/GenBank/DDBJ databases">
        <authorList>
            <person name="Palmer J.M."/>
        </authorList>
    </citation>
    <scope>NUCLEOTIDE SEQUENCE</scope>
    <source>
        <strain evidence="11">PC9</strain>
    </source>
</reference>
<evidence type="ECO:0000256" key="2">
    <source>
        <dbReference type="ARBA" id="ARBA00007251"/>
    </source>
</evidence>
<dbReference type="VEuPathDB" id="FungiDB:PC9H_005293"/>
<dbReference type="GO" id="GO:0005829">
    <property type="term" value="C:cytosol"/>
    <property type="evidence" value="ECO:0007669"/>
    <property type="project" value="UniProtKB-SubCell"/>
</dbReference>
<evidence type="ECO:0000256" key="6">
    <source>
        <dbReference type="ARBA" id="ARBA00044147"/>
    </source>
</evidence>
<evidence type="ECO:0000313" key="11">
    <source>
        <dbReference type="EMBL" id="KAF7433343.1"/>
    </source>
</evidence>
<protein>
    <recommendedName>
        <fullName evidence="6">Translation initiation factor eIF2B subunit delta</fullName>
    </recommendedName>
    <alternativeName>
        <fullName evidence="7">eIF2B GDP-GTP exchange factor subunit delta</fullName>
    </alternativeName>
</protein>
<feature type="compositionally biased region" description="Basic and acidic residues" evidence="10">
    <location>
        <begin position="33"/>
        <end position="45"/>
    </location>
</feature>
<organism evidence="11 12">
    <name type="scientific">Pleurotus ostreatus</name>
    <name type="common">Oyster mushroom</name>
    <name type="synonym">White-rot fungus</name>
    <dbReference type="NCBI Taxonomy" id="5322"/>
    <lineage>
        <taxon>Eukaryota</taxon>
        <taxon>Fungi</taxon>
        <taxon>Dikarya</taxon>
        <taxon>Basidiomycota</taxon>
        <taxon>Agaricomycotina</taxon>
        <taxon>Agaricomycetes</taxon>
        <taxon>Agaricomycetidae</taxon>
        <taxon>Agaricales</taxon>
        <taxon>Pleurotineae</taxon>
        <taxon>Pleurotaceae</taxon>
        <taxon>Pleurotus</taxon>
    </lineage>
</organism>
<dbReference type="PANTHER" id="PTHR10233">
    <property type="entry name" value="TRANSLATION INITIATION FACTOR EIF-2B"/>
    <property type="match status" value="1"/>
</dbReference>
<dbReference type="RefSeq" id="XP_036633370.1">
    <property type="nucleotide sequence ID" value="XM_036774868.1"/>
</dbReference>
<dbReference type="EMBL" id="JACETU010000003">
    <property type="protein sequence ID" value="KAF7433343.1"/>
    <property type="molecule type" value="Genomic_DNA"/>
</dbReference>
<keyword evidence="12" id="KW-1185">Reference proteome</keyword>
<dbReference type="Gene3D" id="3.40.50.10470">
    <property type="entry name" value="Translation initiation factor eif-2b, domain 2"/>
    <property type="match status" value="1"/>
</dbReference>
<dbReference type="GeneID" id="59375111"/>
<dbReference type="GO" id="GO:0003743">
    <property type="term" value="F:translation initiation factor activity"/>
    <property type="evidence" value="ECO:0007669"/>
    <property type="project" value="UniProtKB-KW"/>
</dbReference>
<name>A0A8H7DWW2_PLEOS</name>
<dbReference type="InterPro" id="IPR037171">
    <property type="entry name" value="NagB/RpiA_transferase-like"/>
</dbReference>
<evidence type="ECO:0000256" key="3">
    <source>
        <dbReference type="ARBA" id="ARBA00022490"/>
    </source>
</evidence>
<feature type="compositionally biased region" description="Pro residues" evidence="10">
    <location>
        <begin position="72"/>
        <end position="91"/>
    </location>
</feature>
<evidence type="ECO:0000313" key="12">
    <source>
        <dbReference type="Proteomes" id="UP000623687"/>
    </source>
</evidence>
<dbReference type="SUPFAM" id="SSF100950">
    <property type="entry name" value="NagB/RpiA/CoA transferase-like"/>
    <property type="match status" value="1"/>
</dbReference>
<dbReference type="AlphaFoldDB" id="A0A8H7DWW2"/>
<comment type="caution">
    <text evidence="11">The sequence shown here is derived from an EMBL/GenBank/DDBJ whole genome shotgun (WGS) entry which is preliminary data.</text>
</comment>
<comment type="subunit">
    <text evidence="8">Component of the translation initiation factor 2B (eIF2B) complex which is a heterodecamer of two sets of five different subunits: alpha, beta, gamma, delta and epsilon. Subunits alpha, beta and delta comprise a regulatory subcomplex and subunits epsilon and gamma comprise a catalytic subcomplex. Within the complex, the hexameric regulatory complex resides at the center, with the two heterodimeric catalytic subcomplexes bound on opposite sides.</text>
</comment>
<evidence type="ECO:0000256" key="4">
    <source>
        <dbReference type="ARBA" id="ARBA00022540"/>
    </source>
</evidence>
<accession>A0A8H7DWW2</accession>
<dbReference type="Pfam" id="PF01008">
    <property type="entry name" value="IF-2B"/>
    <property type="match status" value="1"/>
</dbReference>
<proteinExistence type="inferred from homology"/>
<dbReference type="OrthoDB" id="10254737at2759"/>
<evidence type="ECO:0000256" key="10">
    <source>
        <dbReference type="SAM" id="MobiDB-lite"/>
    </source>
</evidence>
<dbReference type="Proteomes" id="UP000623687">
    <property type="component" value="Unassembled WGS sequence"/>
</dbReference>
<comment type="similarity">
    <text evidence="2 9">Belongs to the eIF-2B alpha/beta/delta subunits family.</text>
</comment>
<evidence type="ECO:0000256" key="8">
    <source>
        <dbReference type="ARBA" id="ARBA00046432"/>
    </source>
</evidence>
<comment type="subcellular location">
    <subcellularLocation>
        <location evidence="1">Cytoplasm</location>
        <location evidence="1">Cytosol</location>
    </subcellularLocation>
</comment>
<gene>
    <name evidence="11" type="ORF">PC9H_005293</name>
</gene>
<dbReference type="InterPro" id="IPR000649">
    <property type="entry name" value="IF-2B-related"/>
</dbReference>
<keyword evidence="5" id="KW-0648">Protein biosynthesis</keyword>
<dbReference type="InterPro" id="IPR042529">
    <property type="entry name" value="IF_2B-like_C"/>
</dbReference>